<keyword evidence="1" id="KW-0378">Hydrolase</keyword>
<dbReference type="GO" id="GO:0015668">
    <property type="term" value="F:type III site-specific deoxyribonuclease activity"/>
    <property type="evidence" value="ECO:0007669"/>
    <property type="project" value="UniProtKB-EC"/>
</dbReference>
<dbReference type="EMBL" id="JACHFM010000003">
    <property type="protein sequence ID" value="MBB5223423.1"/>
    <property type="molecule type" value="Genomic_DNA"/>
</dbReference>
<sequence length="531" mass="59421">METPPVFIVVCNNTTNSELVADYIAGYEREIAEGELEFRQGALELFRNFTDEGDRVHRPRTLLIDSQQIDSGEAIPPAFLDVYKDEIETFRREKAHREGAEAAKTITSEEVLREVMNTIGRRGRLGEQIRCVVSVSMLTEGWDANTVTHILGLRAFGTRLISEQVIGRALRRLSYDADPETGLFHVEYADIMGIDGLNFAAQAVQTEPKPPRETIHVHAVPGREPLEITFPRIEGYRLELPDERLVADFSALEPYILDPAKVGATKVEMAGIIGQTETLTLAHLDTVRRSTLVFRLATHLLNHTLRDANARPKLHLFPQAQAIVSQWLDSGLLVCKDGTFPAQLSYRQLADEVCELLVGAINVASASAGVVRAMLDPFDPEGTTAAVNFTTTKTDRWQPRSDRSQINWIVLDSDWEAQLAQAIENHPRVAAYAKNHNLGLEIPYIRDGEPHRYRPDYLVRLSDGTTLVLEVKGARDHDDALKAAATRDKWIPAVNRLSRFGRWAYAEMRDPFTMAEELESLVARTIDGVPA</sequence>
<dbReference type="SUPFAM" id="SSF52540">
    <property type="entry name" value="P-loop containing nucleoside triphosphate hydrolases"/>
    <property type="match status" value="1"/>
</dbReference>
<proteinExistence type="predicted"/>
<dbReference type="Gene3D" id="3.40.50.300">
    <property type="entry name" value="P-loop containing nucleotide triphosphate hydrolases"/>
    <property type="match status" value="1"/>
</dbReference>
<protein>
    <submittedName>
        <fullName evidence="1">Type III restriction enzyme</fullName>
        <ecNumber evidence="1">3.1.21.5</ecNumber>
    </submittedName>
</protein>
<organism evidence="1 2">
    <name type="scientific">Amaricoccus macauensis</name>
    <dbReference type="NCBI Taxonomy" id="57001"/>
    <lineage>
        <taxon>Bacteria</taxon>
        <taxon>Pseudomonadati</taxon>
        <taxon>Pseudomonadota</taxon>
        <taxon>Alphaproteobacteria</taxon>
        <taxon>Rhodobacterales</taxon>
        <taxon>Paracoccaceae</taxon>
        <taxon>Amaricoccus</taxon>
    </lineage>
</organism>
<keyword evidence="2" id="KW-1185">Reference proteome</keyword>
<reference evidence="1 2" key="1">
    <citation type="submission" date="2020-08" db="EMBL/GenBank/DDBJ databases">
        <title>Genomic Encyclopedia of Type Strains, Phase IV (KMG-IV): sequencing the most valuable type-strain genomes for metagenomic binning, comparative biology and taxonomic classification.</title>
        <authorList>
            <person name="Goeker M."/>
        </authorList>
    </citation>
    <scope>NUCLEOTIDE SEQUENCE [LARGE SCALE GENOMIC DNA]</scope>
    <source>
        <strain evidence="1 2">DSM 101730</strain>
    </source>
</reference>
<dbReference type="Proteomes" id="UP000549457">
    <property type="component" value="Unassembled WGS sequence"/>
</dbReference>
<dbReference type="AlphaFoldDB" id="A0A840SVY5"/>
<evidence type="ECO:0000313" key="2">
    <source>
        <dbReference type="Proteomes" id="UP000549457"/>
    </source>
</evidence>
<dbReference type="EC" id="3.1.21.5" evidence="1"/>
<name>A0A840SVY5_9RHOB</name>
<comment type="caution">
    <text evidence="1">The sequence shown here is derived from an EMBL/GenBank/DDBJ whole genome shotgun (WGS) entry which is preliminary data.</text>
</comment>
<gene>
    <name evidence="1" type="ORF">HNP73_003370</name>
</gene>
<dbReference type="InterPro" id="IPR027417">
    <property type="entry name" value="P-loop_NTPase"/>
</dbReference>
<evidence type="ECO:0000313" key="1">
    <source>
        <dbReference type="EMBL" id="MBB5223423.1"/>
    </source>
</evidence>
<accession>A0A840SVY5</accession>